<dbReference type="InterPro" id="IPR001839">
    <property type="entry name" value="TGF-b_C"/>
</dbReference>
<dbReference type="PROSITE" id="PS00250">
    <property type="entry name" value="TGF_BETA_1"/>
    <property type="match status" value="1"/>
</dbReference>
<evidence type="ECO:0000256" key="4">
    <source>
        <dbReference type="ARBA" id="ARBA00022729"/>
    </source>
</evidence>
<keyword evidence="6" id="KW-1015">Disulfide bond</keyword>
<sequence length="384" mass="43910">MKATSSHTRLRLCALSCLFVLHLYTRVAGNMASPAQFGVASTEARRNRHPKQRNSHFRPFIESQTEDEAMRLMLSLYRIAADADGRPKQHRLFGSNTVRLLQASTTEKHFIPTSSDLQYTYTVKYELENLLLDKLVRASFMHLRSPVSSHLPFICEARVTSLQDLPAGDSVIMGPRSLWTESDVTSHVSESKDGHVSFFAHYRCTQQERAMSITRQKHFPPQHHLQAPVLLLFLEENKQPVEWGNHFTPLSRPRTRRSKESGSIVSDIPNYKQGSNSVAKNQCKLHSYRVAFKDLGWDHWIIAPPKYNPRYCMGDCPRILHYGYNSPNHAIMQTLISELGVADIPLPSCVPYKYNPVSVLMMERNGNIVYKEYEDMIADSCTCR</sequence>
<reference evidence="12" key="1">
    <citation type="submission" date="2017-03" db="EMBL/GenBank/DDBJ databases">
        <title>Genome Wide Identification, Phylogeny, and Expression of Bone Morphogenetic Protein Genes in Common Carp (Cyprinus carpio).</title>
        <authorList>
            <person name="Lin C."/>
            <person name="Dong C.J."/>
        </authorList>
    </citation>
    <scope>NUCLEOTIDE SEQUENCE</scope>
</reference>
<evidence type="ECO:0000256" key="8">
    <source>
        <dbReference type="RuleBase" id="RU000354"/>
    </source>
</evidence>
<evidence type="ECO:0000259" key="11">
    <source>
        <dbReference type="PROSITE" id="PS51362"/>
    </source>
</evidence>
<dbReference type="PROSITE" id="PS51362">
    <property type="entry name" value="TGF_BETA_2"/>
    <property type="match status" value="1"/>
</dbReference>
<dbReference type="GO" id="GO:0008083">
    <property type="term" value="F:growth factor activity"/>
    <property type="evidence" value="ECO:0007669"/>
    <property type="project" value="UniProtKB-KW"/>
</dbReference>
<gene>
    <name evidence="12" type="primary">bmp15-1</name>
    <name evidence="13" type="synonym">LOC109073806</name>
</gene>
<dbReference type="Ensembl" id="ENSCCRT00015112196.1">
    <property type="protein sequence ID" value="ENSCCRP00015108743.1"/>
    <property type="gene ID" value="ENSCCRG00015043201.1"/>
</dbReference>
<keyword evidence="7" id="KW-0325">Glycoprotein</keyword>
<dbReference type="SMART" id="SM00204">
    <property type="entry name" value="TGFB"/>
    <property type="match status" value="1"/>
</dbReference>
<feature type="domain" description="TGF-beta family profile" evidence="11">
    <location>
        <begin position="254"/>
        <end position="384"/>
    </location>
</feature>
<comment type="subcellular location">
    <subcellularLocation>
        <location evidence="1">Secreted</location>
    </subcellularLocation>
</comment>
<evidence type="ECO:0000256" key="10">
    <source>
        <dbReference type="SAM" id="SignalP"/>
    </source>
</evidence>
<dbReference type="SUPFAM" id="SSF57501">
    <property type="entry name" value="Cystine-knot cytokines"/>
    <property type="match status" value="1"/>
</dbReference>
<dbReference type="GO" id="GO:0005615">
    <property type="term" value="C:extracellular space"/>
    <property type="evidence" value="ECO:0007669"/>
    <property type="project" value="TreeGrafter"/>
</dbReference>
<evidence type="ECO:0000256" key="2">
    <source>
        <dbReference type="ARBA" id="ARBA00006656"/>
    </source>
</evidence>
<organism evidence="12">
    <name type="scientific">Cyprinus carpio</name>
    <name type="common">Common carp</name>
    <dbReference type="NCBI Taxonomy" id="7962"/>
    <lineage>
        <taxon>Eukaryota</taxon>
        <taxon>Metazoa</taxon>
        <taxon>Chordata</taxon>
        <taxon>Craniata</taxon>
        <taxon>Vertebrata</taxon>
        <taxon>Euteleostomi</taxon>
        <taxon>Actinopterygii</taxon>
        <taxon>Neopterygii</taxon>
        <taxon>Teleostei</taxon>
        <taxon>Ostariophysi</taxon>
        <taxon>Cypriniformes</taxon>
        <taxon>Cyprinidae</taxon>
        <taxon>Cyprininae</taxon>
        <taxon>Cyprinus</taxon>
    </lineage>
</organism>
<comment type="similarity">
    <text evidence="2 8">Belongs to the TGF-beta family.</text>
</comment>
<evidence type="ECO:0000256" key="7">
    <source>
        <dbReference type="ARBA" id="ARBA00023180"/>
    </source>
</evidence>
<dbReference type="EMBL" id="LC219861">
    <property type="protein sequence ID" value="BAX00813.1"/>
    <property type="molecule type" value="mRNA"/>
</dbReference>
<protein>
    <submittedName>
        <fullName evidence="12">Bone morphogenetic protein 15-1</fullName>
    </submittedName>
</protein>
<dbReference type="InterPro" id="IPR015615">
    <property type="entry name" value="TGF-beta-rel"/>
</dbReference>
<evidence type="ECO:0000256" key="3">
    <source>
        <dbReference type="ARBA" id="ARBA00022525"/>
    </source>
</evidence>
<dbReference type="Pfam" id="PF00019">
    <property type="entry name" value="TGF_beta"/>
    <property type="match status" value="1"/>
</dbReference>
<evidence type="ECO:0000256" key="6">
    <source>
        <dbReference type="ARBA" id="ARBA00023157"/>
    </source>
</evidence>
<dbReference type="PANTHER" id="PTHR11848">
    <property type="entry name" value="TGF-BETA FAMILY"/>
    <property type="match status" value="1"/>
</dbReference>
<reference evidence="13" key="2">
    <citation type="submission" date="2025-05" db="UniProtKB">
        <authorList>
            <consortium name="Ensembl"/>
        </authorList>
    </citation>
    <scope>IDENTIFICATION</scope>
</reference>
<evidence type="ECO:0000256" key="5">
    <source>
        <dbReference type="ARBA" id="ARBA00023030"/>
    </source>
</evidence>
<evidence type="ECO:0000313" key="12">
    <source>
        <dbReference type="EMBL" id="BAX00813.1"/>
    </source>
</evidence>
<dbReference type="InterPro" id="IPR017948">
    <property type="entry name" value="TGFb_CS"/>
</dbReference>
<dbReference type="InterPro" id="IPR029034">
    <property type="entry name" value="Cystine-knot_cytokine"/>
</dbReference>
<dbReference type="Proteomes" id="UP000694700">
    <property type="component" value="Unplaced"/>
</dbReference>
<evidence type="ECO:0000256" key="9">
    <source>
        <dbReference type="SAM" id="MobiDB-lite"/>
    </source>
</evidence>
<accession>A0A1S7IX01</accession>
<keyword evidence="4 10" id="KW-0732">Signal</keyword>
<keyword evidence="3" id="KW-0964">Secreted</keyword>
<name>A0A1S7IX01_CYPCA</name>
<keyword evidence="5 8" id="KW-0339">Growth factor</keyword>
<feature type="signal peptide" evidence="10">
    <location>
        <begin position="1"/>
        <end position="29"/>
    </location>
</feature>
<proteinExistence type="evidence at transcript level"/>
<evidence type="ECO:0000313" key="13">
    <source>
        <dbReference type="Ensembl" id="ENSCCRP00015108743.1"/>
    </source>
</evidence>
<dbReference type="FunFam" id="2.10.90.10:FF:000012">
    <property type="entry name" value="Growth/differentiation factor 9 (Predicted)"/>
    <property type="match status" value="1"/>
</dbReference>
<dbReference type="Gene3D" id="2.10.90.10">
    <property type="entry name" value="Cystine-knot cytokines"/>
    <property type="match status" value="1"/>
</dbReference>
<dbReference type="GO" id="GO:0005125">
    <property type="term" value="F:cytokine activity"/>
    <property type="evidence" value="ECO:0007669"/>
    <property type="project" value="TreeGrafter"/>
</dbReference>
<dbReference type="PANTHER" id="PTHR11848:SF22">
    <property type="entry name" value="BONE MORPHOGENETIC PROTEIN 15"/>
    <property type="match status" value="1"/>
</dbReference>
<evidence type="ECO:0000256" key="1">
    <source>
        <dbReference type="ARBA" id="ARBA00004613"/>
    </source>
</evidence>
<dbReference type="AlphaFoldDB" id="A0A1S7IX01"/>
<dbReference type="CDD" id="cd19402">
    <property type="entry name" value="TGF_beta_GDF9B"/>
    <property type="match status" value="1"/>
</dbReference>
<feature type="region of interest" description="Disordered" evidence="9">
    <location>
        <begin position="245"/>
        <end position="267"/>
    </location>
</feature>
<feature type="chain" id="PRO_5044566037" evidence="10">
    <location>
        <begin position="30"/>
        <end position="384"/>
    </location>
</feature>